<dbReference type="Gene3D" id="3.40.190.10">
    <property type="entry name" value="Periplasmic binding protein-like II"/>
    <property type="match status" value="1"/>
</dbReference>
<dbReference type="PANTHER" id="PTHR30061:SF50">
    <property type="entry name" value="MALTOSE_MALTODEXTRIN-BINDING PERIPLASMIC PROTEIN"/>
    <property type="match status" value="1"/>
</dbReference>
<dbReference type="EMBL" id="JAOQIO010000007">
    <property type="protein sequence ID" value="MCU6791392.1"/>
    <property type="molecule type" value="Genomic_DNA"/>
</dbReference>
<protein>
    <submittedName>
        <fullName evidence="5">ABC transporter substrate-binding protein</fullName>
    </submittedName>
</protein>
<dbReference type="RefSeq" id="WP_262682958.1">
    <property type="nucleotide sequence ID" value="NZ_JAOQIO010000007.1"/>
</dbReference>
<feature type="signal peptide" evidence="4">
    <location>
        <begin position="1"/>
        <end position="20"/>
    </location>
</feature>
<keyword evidence="3 4" id="KW-0732">Signal</keyword>
<evidence type="ECO:0000256" key="1">
    <source>
        <dbReference type="ARBA" id="ARBA00008520"/>
    </source>
</evidence>
<sequence>MKLKKMTAMLSVAAMSAALLNGCSQGSEPATATKPVVEDTTPITIQYWHSHAEKQIPIVNTMIEEFKKKYPYITVEQVFQGGYPDLHKKLQAAVAANSVPAVTNVEVASLPNFAEGGVFADLTSFIKRDQIDLNDFSKGMLQAYGYNNKQYGFPLIVSSSVFIYNKTMLDKIGVKPPQTWSEIEDFNKKVTVKENGKTTRYAFSVPGWDTWYFDPWITNGGGTILTADKKKVGFDQPESWRWIENFRKWTQDGSVQMGYGPGASDNMRQMFLDQKVAMVEHSSATLKATYLDNAKFEVGMSFLPGDKERKAHIGGAGIVIMDKAPEKQKEAAWKFVKFLTDKENNIRWADGTGYLPTHKSVINTEEGKKFFEKYPQYKVLFDNFDNIVGRPQHPAYPEFSKKYLDIIGKMLLENADPVPLLKDAVKGMNDILKDYQ</sequence>
<keyword evidence="6" id="KW-1185">Reference proteome</keyword>
<dbReference type="PANTHER" id="PTHR30061">
    <property type="entry name" value="MALTOSE-BINDING PERIPLASMIC PROTEIN"/>
    <property type="match status" value="1"/>
</dbReference>
<accession>A0ABT2UA08</accession>
<dbReference type="Proteomes" id="UP001652445">
    <property type="component" value="Unassembled WGS sequence"/>
</dbReference>
<name>A0ABT2UA08_9BACL</name>
<evidence type="ECO:0000313" key="6">
    <source>
        <dbReference type="Proteomes" id="UP001652445"/>
    </source>
</evidence>
<proteinExistence type="inferred from homology"/>
<keyword evidence="2" id="KW-0813">Transport</keyword>
<evidence type="ECO:0000256" key="2">
    <source>
        <dbReference type="ARBA" id="ARBA00022448"/>
    </source>
</evidence>
<dbReference type="Pfam" id="PF13416">
    <property type="entry name" value="SBP_bac_8"/>
    <property type="match status" value="1"/>
</dbReference>
<gene>
    <name evidence="5" type="ORF">OB236_04530</name>
</gene>
<evidence type="ECO:0000256" key="4">
    <source>
        <dbReference type="SAM" id="SignalP"/>
    </source>
</evidence>
<feature type="chain" id="PRO_5045172862" evidence="4">
    <location>
        <begin position="21"/>
        <end position="436"/>
    </location>
</feature>
<comment type="caution">
    <text evidence="5">The sequence shown here is derived from an EMBL/GenBank/DDBJ whole genome shotgun (WGS) entry which is preliminary data.</text>
</comment>
<dbReference type="InterPro" id="IPR006059">
    <property type="entry name" value="SBP"/>
</dbReference>
<dbReference type="CDD" id="cd14748">
    <property type="entry name" value="PBP2_UgpB"/>
    <property type="match status" value="1"/>
</dbReference>
<evidence type="ECO:0000256" key="3">
    <source>
        <dbReference type="ARBA" id="ARBA00022729"/>
    </source>
</evidence>
<organism evidence="5 6">
    <name type="scientific">Paenibacillus baimaensis</name>
    <dbReference type="NCBI Taxonomy" id="2982185"/>
    <lineage>
        <taxon>Bacteria</taxon>
        <taxon>Bacillati</taxon>
        <taxon>Bacillota</taxon>
        <taxon>Bacilli</taxon>
        <taxon>Bacillales</taxon>
        <taxon>Paenibacillaceae</taxon>
        <taxon>Paenibacillus</taxon>
    </lineage>
</organism>
<comment type="similarity">
    <text evidence="1">Belongs to the bacterial solute-binding protein 1 family.</text>
</comment>
<reference evidence="5 6" key="1">
    <citation type="submission" date="2022-09" db="EMBL/GenBank/DDBJ databases">
        <authorList>
            <person name="Han X.L."/>
            <person name="Wang Q."/>
            <person name="Lu T."/>
        </authorList>
    </citation>
    <scope>NUCLEOTIDE SEQUENCE [LARGE SCALE GENOMIC DNA]</scope>
    <source>
        <strain evidence="5 6">WQ 127069</strain>
    </source>
</reference>
<dbReference type="SUPFAM" id="SSF53850">
    <property type="entry name" value="Periplasmic binding protein-like II"/>
    <property type="match status" value="1"/>
</dbReference>
<evidence type="ECO:0000313" key="5">
    <source>
        <dbReference type="EMBL" id="MCU6791392.1"/>
    </source>
</evidence>